<feature type="repeat" description="ANK" evidence="3">
    <location>
        <begin position="356"/>
        <end position="388"/>
    </location>
</feature>
<dbReference type="Gene3D" id="1.25.40.20">
    <property type="entry name" value="Ankyrin repeat-containing domain"/>
    <property type="match status" value="1"/>
</dbReference>
<evidence type="ECO:0000256" key="4">
    <source>
        <dbReference type="SAM" id="MobiDB-lite"/>
    </source>
</evidence>
<dbReference type="SUPFAM" id="SSF48403">
    <property type="entry name" value="Ankyrin repeat"/>
    <property type="match status" value="1"/>
</dbReference>
<dbReference type="EMBL" id="BLLK01000058">
    <property type="protein sequence ID" value="GFH57715.1"/>
    <property type="molecule type" value="Genomic_DNA"/>
</dbReference>
<keyword evidence="6" id="KW-1185">Reference proteome</keyword>
<comment type="caution">
    <text evidence="5">The sequence shown here is derived from an EMBL/GenBank/DDBJ whole genome shotgun (WGS) entry which is preliminary data.</text>
</comment>
<protein>
    <submittedName>
        <fullName evidence="5">Uncharacterized protein</fullName>
    </submittedName>
</protein>
<feature type="region of interest" description="Disordered" evidence="4">
    <location>
        <begin position="1"/>
        <end position="46"/>
    </location>
</feature>
<dbReference type="Pfam" id="PF12796">
    <property type="entry name" value="Ank_2"/>
    <property type="match status" value="1"/>
</dbReference>
<accession>A0AAD3D718</accession>
<dbReference type="PANTHER" id="PTHR24173:SF74">
    <property type="entry name" value="ANKYRIN REPEAT DOMAIN-CONTAINING PROTEIN 16"/>
    <property type="match status" value="1"/>
</dbReference>
<name>A0AAD3D718_9STRA</name>
<dbReference type="InterPro" id="IPR036770">
    <property type="entry name" value="Ankyrin_rpt-contain_sf"/>
</dbReference>
<dbReference type="Proteomes" id="UP001054902">
    <property type="component" value="Unassembled WGS sequence"/>
</dbReference>
<evidence type="ECO:0000256" key="3">
    <source>
        <dbReference type="PROSITE-ProRule" id="PRU00023"/>
    </source>
</evidence>
<reference evidence="5 6" key="1">
    <citation type="journal article" date="2021" name="Sci. Rep.">
        <title>The genome of the diatom Chaetoceros tenuissimus carries an ancient integrated fragment of an extant virus.</title>
        <authorList>
            <person name="Hongo Y."/>
            <person name="Kimura K."/>
            <person name="Takaki Y."/>
            <person name="Yoshida Y."/>
            <person name="Baba S."/>
            <person name="Kobayashi G."/>
            <person name="Nagasaki K."/>
            <person name="Hano T."/>
            <person name="Tomaru Y."/>
        </authorList>
    </citation>
    <scope>NUCLEOTIDE SEQUENCE [LARGE SCALE GENOMIC DNA]</scope>
    <source>
        <strain evidence="5 6">NIES-3715</strain>
    </source>
</reference>
<evidence type="ECO:0000256" key="2">
    <source>
        <dbReference type="ARBA" id="ARBA00023043"/>
    </source>
</evidence>
<dbReference type="InterPro" id="IPR002110">
    <property type="entry name" value="Ankyrin_rpt"/>
</dbReference>
<dbReference type="PROSITE" id="PS50088">
    <property type="entry name" value="ANK_REPEAT"/>
    <property type="match status" value="1"/>
</dbReference>
<keyword evidence="1" id="KW-0677">Repeat</keyword>
<evidence type="ECO:0000313" key="5">
    <source>
        <dbReference type="EMBL" id="GFH57715.1"/>
    </source>
</evidence>
<evidence type="ECO:0000256" key="1">
    <source>
        <dbReference type="ARBA" id="ARBA00022737"/>
    </source>
</evidence>
<dbReference type="PANTHER" id="PTHR24173">
    <property type="entry name" value="ANKYRIN REPEAT CONTAINING"/>
    <property type="match status" value="1"/>
</dbReference>
<keyword evidence="2 3" id="KW-0040">ANK repeat</keyword>
<sequence length="653" mass="75370">MSLSNKRNASEFPQEAISKRSSKQEESDSDQDSEEANTILQETSKSWSTPQGQYNIQIKLCKNYEYPDDLKDVYAKLTLNQKEIGKMSGSIISRPTRYSFFEIGDSSQELNELTLMFCDAKGRCNRIVTGLEPTSVYRGGFFHIERVEIDVEQKGNDLGLRLLSEVFTVLKDMWVIAVLKACPLNDHYLSRMNIDLDNEEDNTRIYYATEESKEKIGRHWSRLGFQQSGRSRNQCSVWYLTSNHYWNDIVDASDNNCKWRIKEAVKDLDIFKPPPIYHAQGADQELADLIHKRNTMDKATLKSKIDHLIKKRGATLHGSRVLFILAANEDHTNDTMDLLSTLIQYNHSDAQKMDENKNTPLHVAASKMNLAAMKWLVHHGADKNVKNADGHTPLQCLETCIRNIQDFRATFGLIYFDKPSQMEKQHQCLLLLMKDSEKRQLIDGWMSPRMLLALKISAELGYDMIGDLDGVSFQKFKPTPLSECCGLFGIHRIEHIPPTTLCAHNPDGLYKSFVDGWQIVWGAIMTLLQRNLVPTKTRVENEVVRLCCEKRYSYDSRKWQHFQDKGGKIEYALDAILYQTRNICVDGDDGWEYDIFEDQFNALDATPLDLAFDLARVKILELTDENMNQQPRGPYRYVFEEEEEEDEDEYTDY</sequence>
<proteinExistence type="predicted"/>
<dbReference type="AlphaFoldDB" id="A0AAD3D718"/>
<organism evidence="5 6">
    <name type="scientific">Chaetoceros tenuissimus</name>
    <dbReference type="NCBI Taxonomy" id="426638"/>
    <lineage>
        <taxon>Eukaryota</taxon>
        <taxon>Sar</taxon>
        <taxon>Stramenopiles</taxon>
        <taxon>Ochrophyta</taxon>
        <taxon>Bacillariophyta</taxon>
        <taxon>Coscinodiscophyceae</taxon>
        <taxon>Chaetocerotophycidae</taxon>
        <taxon>Chaetocerotales</taxon>
        <taxon>Chaetocerotaceae</taxon>
        <taxon>Chaetoceros</taxon>
    </lineage>
</organism>
<evidence type="ECO:0000313" key="6">
    <source>
        <dbReference type="Proteomes" id="UP001054902"/>
    </source>
</evidence>
<feature type="compositionally biased region" description="Polar residues" evidence="4">
    <location>
        <begin position="36"/>
        <end position="46"/>
    </location>
</feature>
<gene>
    <name evidence="5" type="ORF">CTEN210_14191</name>
</gene>
<dbReference type="PROSITE" id="PS50297">
    <property type="entry name" value="ANK_REP_REGION"/>
    <property type="match status" value="1"/>
</dbReference>
<dbReference type="SMART" id="SM00248">
    <property type="entry name" value="ANK"/>
    <property type="match status" value="1"/>
</dbReference>